<dbReference type="OrthoDB" id="3471694at2"/>
<evidence type="ECO:0000256" key="1">
    <source>
        <dbReference type="SAM" id="MobiDB-lite"/>
    </source>
</evidence>
<dbReference type="AlphaFoldDB" id="A0A1C6U389"/>
<dbReference type="Pfam" id="PF01872">
    <property type="entry name" value="RibD_C"/>
    <property type="match status" value="1"/>
</dbReference>
<dbReference type="InterPro" id="IPR024072">
    <property type="entry name" value="DHFR-like_dom_sf"/>
</dbReference>
<accession>A0A1C6U389</accession>
<evidence type="ECO:0000313" key="3">
    <source>
        <dbReference type="EMBL" id="SCL48506.1"/>
    </source>
</evidence>
<dbReference type="InterPro" id="IPR002734">
    <property type="entry name" value="RibDG_C"/>
</dbReference>
<keyword evidence="4" id="KW-1185">Reference proteome</keyword>
<feature type="compositionally biased region" description="Basic and acidic residues" evidence="1">
    <location>
        <begin position="21"/>
        <end position="30"/>
    </location>
</feature>
<dbReference type="PANTHER" id="PTHR38011:SF2">
    <property type="entry name" value="BIFUNCTIONAL DEAMINASE-REDUCTASE DOMAIN PROTEIN"/>
    <property type="match status" value="1"/>
</dbReference>
<sequence length="193" mass="20828">MPKIIVTENVSLDGVMQAPGRPDEDTRDGFTRGGWAVPHNDPVLGRKMGEGMASTGALLLGRRTWADFAGYWPRQTGNPFTPVLDALPKHVASTTLDEPLPWVNSHLLKGDVIEAVRELKARPGPDIAVLGSGELVRSLRRHGLVDAYVLLVHPVVLGGGRRLFDPGDEPGELRLTDSVTTTTGVVIARYEPA</sequence>
<gene>
    <name evidence="3" type="ORF">GA0070603_0594</name>
</gene>
<dbReference type="Gene3D" id="3.40.430.10">
    <property type="entry name" value="Dihydrofolate Reductase, subunit A"/>
    <property type="match status" value="1"/>
</dbReference>
<proteinExistence type="predicted"/>
<dbReference type="RefSeq" id="WP_091306665.1">
    <property type="nucleotide sequence ID" value="NZ_FMIB01000002.1"/>
</dbReference>
<protein>
    <submittedName>
        <fullName evidence="3">Dihydrofolate reductase</fullName>
    </submittedName>
</protein>
<dbReference type="STRING" id="47854.GA0070603_0594"/>
<dbReference type="GO" id="GO:0009231">
    <property type="term" value="P:riboflavin biosynthetic process"/>
    <property type="evidence" value="ECO:0007669"/>
    <property type="project" value="InterPro"/>
</dbReference>
<dbReference type="GO" id="GO:0008703">
    <property type="term" value="F:5-amino-6-(5-phosphoribosylamino)uracil reductase activity"/>
    <property type="evidence" value="ECO:0007669"/>
    <property type="project" value="InterPro"/>
</dbReference>
<evidence type="ECO:0000313" key="4">
    <source>
        <dbReference type="Proteomes" id="UP000198605"/>
    </source>
</evidence>
<dbReference type="SUPFAM" id="SSF53597">
    <property type="entry name" value="Dihydrofolate reductase-like"/>
    <property type="match status" value="1"/>
</dbReference>
<dbReference type="EMBL" id="FMIB01000002">
    <property type="protein sequence ID" value="SCL48506.1"/>
    <property type="molecule type" value="Genomic_DNA"/>
</dbReference>
<organism evidence="3 4">
    <name type="scientific">Micromonospora chersina</name>
    <dbReference type="NCBI Taxonomy" id="47854"/>
    <lineage>
        <taxon>Bacteria</taxon>
        <taxon>Bacillati</taxon>
        <taxon>Actinomycetota</taxon>
        <taxon>Actinomycetes</taxon>
        <taxon>Micromonosporales</taxon>
        <taxon>Micromonosporaceae</taxon>
        <taxon>Micromonospora</taxon>
    </lineage>
</organism>
<dbReference type="InterPro" id="IPR050765">
    <property type="entry name" value="Riboflavin_Biosynth_HTPR"/>
</dbReference>
<feature type="region of interest" description="Disordered" evidence="1">
    <location>
        <begin position="15"/>
        <end position="35"/>
    </location>
</feature>
<dbReference type="Proteomes" id="UP000198605">
    <property type="component" value="Unassembled WGS sequence"/>
</dbReference>
<evidence type="ECO:0000259" key="2">
    <source>
        <dbReference type="Pfam" id="PF01872"/>
    </source>
</evidence>
<feature type="domain" description="Bacterial bifunctional deaminase-reductase C-terminal" evidence="2">
    <location>
        <begin position="2"/>
        <end position="186"/>
    </location>
</feature>
<dbReference type="PANTHER" id="PTHR38011">
    <property type="entry name" value="DIHYDROFOLATE REDUCTASE FAMILY PROTEIN (AFU_ORTHOLOGUE AFUA_8G06820)"/>
    <property type="match status" value="1"/>
</dbReference>
<dbReference type="GeneID" id="43277271"/>
<name>A0A1C6U389_9ACTN</name>
<reference evidence="4" key="1">
    <citation type="submission" date="2016-06" db="EMBL/GenBank/DDBJ databases">
        <authorList>
            <person name="Varghese N."/>
            <person name="Submissions Spin"/>
        </authorList>
    </citation>
    <scope>NUCLEOTIDE SEQUENCE [LARGE SCALE GENOMIC DNA]</scope>
    <source>
        <strain evidence="4">DSM 44151</strain>
    </source>
</reference>